<evidence type="ECO:0000313" key="5">
    <source>
        <dbReference type="EMBL" id="AFK07353.1"/>
    </source>
</evidence>
<accession>I2F663</accession>
<evidence type="ECO:0000256" key="1">
    <source>
        <dbReference type="ARBA" id="ARBA00023015"/>
    </source>
</evidence>
<sequence>MVKYSLNWIGENIFVNLEINVLKALADNTRYEIIKLLLRREFCVRALSRRLGISEPAVSQHLKVLRSAHLVKGHKKGYFTHYSVDRGKLKELSNQLAELCEESSDTLLSDSIAILQESISGSLDSSGESD</sequence>
<dbReference type="InterPro" id="IPR036388">
    <property type="entry name" value="WH-like_DNA-bd_sf"/>
</dbReference>
<feature type="domain" description="HTH arsR-type" evidence="4">
    <location>
        <begin position="10"/>
        <end position="104"/>
    </location>
</feature>
<evidence type="ECO:0000259" key="4">
    <source>
        <dbReference type="PROSITE" id="PS50987"/>
    </source>
</evidence>
<proteinExistence type="predicted"/>
<dbReference type="Proteomes" id="UP000002881">
    <property type="component" value="Chromosome"/>
</dbReference>
<dbReference type="GO" id="GO:0003677">
    <property type="term" value="F:DNA binding"/>
    <property type="evidence" value="ECO:0007669"/>
    <property type="project" value="UniProtKB-KW"/>
</dbReference>
<dbReference type="PRINTS" id="PR00778">
    <property type="entry name" value="HTHARSR"/>
</dbReference>
<evidence type="ECO:0000256" key="2">
    <source>
        <dbReference type="ARBA" id="ARBA00023125"/>
    </source>
</evidence>
<evidence type="ECO:0000256" key="3">
    <source>
        <dbReference type="ARBA" id="ARBA00023163"/>
    </source>
</evidence>
<dbReference type="InterPro" id="IPR011991">
    <property type="entry name" value="ArsR-like_HTH"/>
</dbReference>
<dbReference type="Gene3D" id="1.10.10.10">
    <property type="entry name" value="Winged helix-like DNA-binding domain superfamily/Winged helix DNA-binding domain"/>
    <property type="match status" value="1"/>
</dbReference>
<dbReference type="CDD" id="cd00090">
    <property type="entry name" value="HTH_ARSR"/>
    <property type="match status" value="1"/>
</dbReference>
<gene>
    <name evidence="5" type="ORF">Theba_1693</name>
    <name evidence="6" type="ORF">Theba_1760</name>
</gene>
<dbReference type="InterPro" id="IPR051081">
    <property type="entry name" value="HTH_MetalResp_TranReg"/>
</dbReference>
<evidence type="ECO:0000313" key="6">
    <source>
        <dbReference type="EMBL" id="AFK07416.1"/>
    </source>
</evidence>
<dbReference type="PANTHER" id="PTHR33154">
    <property type="entry name" value="TRANSCRIPTIONAL REGULATOR, ARSR FAMILY"/>
    <property type="match status" value="1"/>
</dbReference>
<organism evidence="6 7">
    <name type="scientific">Mesotoga prima MesG1.Ag.4.2</name>
    <dbReference type="NCBI Taxonomy" id="660470"/>
    <lineage>
        <taxon>Bacteria</taxon>
        <taxon>Thermotogati</taxon>
        <taxon>Thermotogota</taxon>
        <taxon>Thermotogae</taxon>
        <taxon>Kosmotogales</taxon>
        <taxon>Kosmotogaceae</taxon>
        <taxon>Mesotoga</taxon>
    </lineage>
</organism>
<evidence type="ECO:0000313" key="7">
    <source>
        <dbReference type="Proteomes" id="UP000002881"/>
    </source>
</evidence>
<reference evidence="6 7" key="1">
    <citation type="journal article" date="2012" name="Genome Biol. Evol.">
        <title>Genome Sequence of the Mesophilic Thermotogales Bacterium Mesotoga prima MesG1.Ag.4.2 Reveals the Largest Thermotogales Genome To Date.</title>
        <authorList>
            <person name="Zhaxybayeva O."/>
            <person name="Swithers K.S."/>
            <person name="Foght J."/>
            <person name="Green A.G."/>
            <person name="Bruce D."/>
            <person name="Detter C."/>
            <person name="Han S."/>
            <person name="Teshima H."/>
            <person name="Han J."/>
            <person name="Woyke T."/>
            <person name="Pitluck S."/>
            <person name="Nolan M."/>
            <person name="Ivanova N."/>
            <person name="Pati A."/>
            <person name="Land M.L."/>
            <person name="Dlutek M."/>
            <person name="Doolittle W.F."/>
            <person name="Noll K.M."/>
            <person name="Nesbo C.L."/>
        </authorList>
    </citation>
    <scope>NUCLEOTIDE SEQUENCE [LARGE SCALE GENOMIC DNA]</scope>
    <source>
        <strain evidence="7">mesG1.Ag.4.2</strain>
        <strain evidence="6">MesG1.Ag.4.2</strain>
    </source>
</reference>
<keyword evidence="2" id="KW-0238">DNA-binding</keyword>
<dbReference type="InterPro" id="IPR001845">
    <property type="entry name" value="HTH_ArsR_DNA-bd_dom"/>
</dbReference>
<dbReference type="PANTHER" id="PTHR33154:SF33">
    <property type="entry name" value="TRANSCRIPTIONAL REPRESSOR SDPR"/>
    <property type="match status" value="1"/>
</dbReference>
<dbReference type="KEGG" id="mpg:Theba_1693"/>
<dbReference type="EMBL" id="CP003532">
    <property type="protein sequence ID" value="AFK07353.1"/>
    <property type="molecule type" value="Genomic_DNA"/>
</dbReference>
<keyword evidence="1" id="KW-0805">Transcription regulation</keyword>
<dbReference type="SUPFAM" id="SSF46785">
    <property type="entry name" value="Winged helix' DNA-binding domain"/>
    <property type="match status" value="1"/>
</dbReference>
<dbReference type="EMBL" id="CP003532">
    <property type="protein sequence ID" value="AFK07416.1"/>
    <property type="molecule type" value="Genomic_DNA"/>
</dbReference>
<dbReference type="NCBIfam" id="NF033788">
    <property type="entry name" value="HTH_metalloreg"/>
    <property type="match status" value="1"/>
</dbReference>
<dbReference type="STRING" id="660470.Theba_1693"/>
<protein>
    <submittedName>
        <fullName evidence="6">Putative transcriptional regulator</fullName>
    </submittedName>
</protein>
<dbReference type="PROSITE" id="PS50987">
    <property type="entry name" value="HTH_ARSR_2"/>
    <property type="match status" value="1"/>
</dbReference>
<dbReference type="eggNOG" id="COG0640">
    <property type="taxonomic scope" value="Bacteria"/>
</dbReference>
<dbReference type="KEGG" id="mpg:Theba_1760"/>
<keyword evidence="3" id="KW-0804">Transcription</keyword>
<dbReference type="SMART" id="SM00418">
    <property type="entry name" value="HTH_ARSR"/>
    <property type="match status" value="1"/>
</dbReference>
<dbReference type="InterPro" id="IPR036390">
    <property type="entry name" value="WH_DNA-bd_sf"/>
</dbReference>
<dbReference type="AlphaFoldDB" id="I2F663"/>
<keyword evidence="7" id="KW-1185">Reference proteome</keyword>
<dbReference type="GO" id="GO:0003700">
    <property type="term" value="F:DNA-binding transcription factor activity"/>
    <property type="evidence" value="ECO:0007669"/>
    <property type="project" value="InterPro"/>
</dbReference>
<name>I2F663_9BACT</name>
<dbReference type="HOGENOM" id="CLU_1935544_0_0_0"/>
<dbReference type="Pfam" id="PF01022">
    <property type="entry name" value="HTH_5"/>
    <property type="match status" value="1"/>
</dbReference>